<evidence type="ECO:0000313" key="4">
    <source>
        <dbReference type="Proteomes" id="UP000236286"/>
    </source>
</evidence>
<feature type="region of interest" description="Disordered" evidence="1">
    <location>
        <begin position="25"/>
        <end position="57"/>
    </location>
</feature>
<evidence type="ECO:0000256" key="1">
    <source>
        <dbReference type="SAM" id="MobiDB-lite"/>
    </source>
</evidence>
<feature type="region of interest" description="Disordered" evidence="1">
    <location>
        <begin position="74"/>
        <end position="107"/>
    </location>
</feature>
<dbReference type="AlphaFoldDB" id="A0A2J7TCC5"/>
<feature type="compositionally biased region" description="Low complexity" evidence="1">
    <location>
        <begin position="45"/>
        <end position="57"/>
    </location>
</feature>
<proteinExistence type="predicted"/>
<sequence>MNKIGAAVLFGLVAYALPAAAEVTTHAAPATETDDVTGTIGKDTAQQGGVSGGSSASSTLSYQQAFRSWRDCVATHQGGANPPPVCDPLRADLRRAMSERSRSEAAR</sequence>
<organism evidence="3 4">
    <name type="scientific">Methylocella silvestris</name>
    <dbReference type="NCBI Taxonomy" id="199596"/>
    <lineage>
        <taxon>Bacteria</taxon>
        <taxon>Pseudomonadati</taxon>
        <taxon>Pseudomonadota</taxon>
        <taxon>Alphaproteobacteria</taxon>
        <taxon>Hyphomicrobiales</taxon>
        <taxon>Beijerinckiaceae</taxon>
        <taxon>Methylocella</taxon>
    </lineage>
</organism>
<dbReference type="Proteomes" id="UP000236286">
    <property type="component" value="Unassembled WGS sequence"/>
</dbReference>
<dbReference type="EMBL" id="PDZR01000033">
    <property type="protein sequence ID" value="PNG24424.1"/>
    <property type="molecule type" value="Genomic_DNA"/>
</dbReference>
<evidence type="ECO:0000313" key="3">
    <source>
        <dbReference type="EMBL" id="PNG24424.1"/>
    </source>
</evidence>
<feature type="signal peptide" evidence="2">
    <location>
        <begin position="1"/>
        <end position="21"/>
    </location>
</feature>
<dbReference type="RefSeq" id="WP_102845280.1">
    <property type="nucleotide sequence ID" value="NZ_PDZR01000033.1"/>
</dbReference>
<protein>
    <submittedName>
        <fullName evidence="3">Uncharacterized protein</fullName>
    </submittedName>
</protein>
<keyword evidence="2" id="KW-0732">Signal</keyword>
<name>A0A2J7TCC5_METSI</name>
<feature type="compositionally biased region" description="Basic and acidic residues" evidence="1">
    <location>
        <begin position="89"/>
        <end position="107"/>
    </location>
</feature>
<comment type="caution">
    <text evidence="3">The sequence shown here is derived from an EMBL/GenBank/DDBJ whole genome shotgun (WGS) entry which is preliminary data.</text>
</comment>
<accession>A0A2J7TCC5</accession>
<reference evidence="3 4" key="1">
    <citation type="submission" date="2017-10" db="EMBL/GenBank/DDBJ databases">
        <title>Genome announcement of Methylocella silvestris TVC from permafrost.</title>
        <authorList>
            <person name="Wang J."/>
            <person name="Geng K."/>
            <person name="Ul-Haque F."/>
            <person name="Crombie A.T."/>
            <person name="Street L.E."/>
            <person name="Wookey P.A."/>
            <person name="Murrell J.C."/>
            <person name="Pratscher J."/>
        </authorList>
    </citation>
    <scope>NUCLEOTIDE SEQUENCE [LARGE SCALE GENOMIC DNA]</scope>
    <source>
        <strain evidence="3 4">TVC</strain>
    </source>
</reference>
<feature type="chain" id="PRO_5014382857" evidence="2">
    <location>
        <begin position="22"/>
        <end position="107"/>
    </location>
</feature>
<evidence type="ECO:0000256" key="2">
    <source>
        <dbReference type="SAM" id="SignalP"/>
    </source>
</evidence>
<gene>
    <name evidence="3" type="ORF">CR492_18930</name>
</gene>